<feature type="compositionally biased region" description="Low complexity" evidence="1">
    <location>
        <begin position="51"/>
        <end position="63"/>
    </location>
</feature>
<feature type="region of interest" description="Disordered" evidence="1">
    <location>
        <begin position="46"/>
        <end position="71"/>
    </location>
</feature>
<keyword evidence="3" id="KW-1185">Reference proteome</keyword>
<dbReference type="EMBL" id="CABPSO010000011">
    <property type="protein sequence ID" value="VVE69790.1"/>
    <property type="molecule type" value="Genomic_DNA"/>
</dbReference>
<comment type="caution">
    <text evidence="2">The sequence shown here is derived from an EMBL/GenBank/DDBJ whole genome shotgun (WGS) entry which is preliminary data.</text>
</comment>
<protein>
    <submittedName>
        <fullName evidence="2">Uncharacterized protein</fullName>
    </submittedName>
</protein>
<dbReference type="Proteomes" id="UP000361468">
    <property type="component" value="Unassembled WGS sequence"/>
</dbReference>
<accession>A0ABY6WMK2</accession>
<proteinExistence type="predicted"/>
<gene>
    <name evidence="2" type="ORF">PPN31119_03407</name>
</gene>
<evidence type="ECO:0000256" key="1">
    <source>
        <dbReference type="SAM" id="MobiDB-lite"/>
    </source>
</evidence>
<organism evidence="2 3">
    <name type="scientific">Pandoraea pnomenusa</name>
    <dbReference type="NCBI Taxonomy" id="93220"/>
    <lineage>
        <taxon>Bacteria</taxon>
        <taxon>Pseudomonadati</taxon>
        <taxon>Pseudomonadota</taxon>
        <taxon>Betaproteobacteria</taxon>
        <taxon>Burkholderiales</taxon>
        <taxon>Burkholderiaceae</taxon>
        <taxon>Pandoraea</taxon>
    </lineage>
</organism>
<evidence type="ECO:0000313" key="3">
    <source>
        <dbReference type="Proteomes" id="UP000361468"/>
    </source>
</evidence>
<feature type="region of interest" description="Disordered" evidence="1">
    <location>
        <begin position="170"/>
        <end position="204"/>
    </location>
</feature>
<sequence length="204" mass="22523">MDSHNTKDFEALGIIVDALKSLEPEGQRRVLLTVATFLNLHITSAPEDSPSRLSSWSNSPRASTPEIASFSEERSITSKEFLKDKQPRTDVERVTCLAYYLTHYRDTPYFKTIDISGLNTEAAQPKFSSASVAVDNAAKSGYLVAAQKGSKQLSSLGEVFVQQLPDRDAAKAAVSSMKPRRKLRRAPRRTQVTDKTSTTPDNSD</sequence>
<feature type="compositionally biased region" description="Polar residues" evidence="1">
    <location>
        <begin position="193"/>
        <end position="204"/>
    </location>
</feature>
<feature type="compositionally biased region" description="Basic residues" evidence="1">
    <location>
        <begin position="178"/>
        <end position="188"/>
    </location>
</feature>
<evidence type="ECO:0000313" key="2">
    <source>
        <dbReference type="EMBL" id="VVE69790.1"/>
    </source>
</evidence>
<reference evidence="2 3" key="1">
    <citation type="submission" date="2019-08" db="EMBL/GenBank/DDBJ databases">
        <authorList>
            <person name="Peeters C."/>
        </authorList>
    </citation>
    <scope>NUCLEOTIDE SEQUENCE [LARGE SCALE GENOMIC DNA]</scope>
    <source>
        <strain evidence="2 3">LMG 31119</strain>
    </source>
</reference>
<dbReference type="RefSeq" id="WP_150646455.1">
    <property type="nucleotide sequence ID" value="NZ_CABPSO010000011.1"/>
</dbReference>
<name>A0ABY6WMK2_9BURK</name>